<dbReference type="Gene3D" id="3.40.50.300">
    <property type="entry name" value="P-loop containing nucleotide triphosphate hydrolases"/>
    <property type="match status" value="1"/>
</dbReference>
<name>A0A6A3BKX3_HIBSY</name>
<organism evidence="6 7">
    <name type="scientific">Hibiscus syriacus</name>
    <name type="common">Rose of Sharon</name>
    <dbReference type="NCBI Taxonomy" id="106335"/>
    <lineage>
        <taxon>Eukaryota</taxon>
        <taxon>Viridiplantae</taxon>
        <taxon>Streptophyta</taxon>
        <taxon>Embryophyta</taxon>
        <taxon>Tracheophyta</taxon>
        <taxon>Spermatophyta</taxon>
        <taxon>Magnoliopsida</taxon>
        <taxon>eudicotyledons</taxon>
        <taxon>Gunneridae</taxon>
        <taxon>Pentapetalae</taxon>
        <taxon>rosids</taxon>
        <taxon>malvids</taxon>
        <taxon>Malvales</taxon>
        <taxon>Malvaceae</taxon>
        <taxon>Malvoideae</taxon>
        <taxon>Hibiscus</taxon>
    </lineage>
</organism>
<feature type="binding site" evidence="4">
    <location>
        <position position="171"/>
    </location>
    <ligand>
        <name>Mg(2+)</name>
        <dbReference type="ChEBI" id="CHEBI:18420"/>
    </ligand>
</feature>
<dbReference type="PANTHER" id="PTHR45732:SF7">
    <property type="entry name" value="ADP-RIBOSYLATION FACTOR-LIKE PROTEIN 8"/>
    <property type="match status" value="1"/>
</dbReference>
<dbReference type="Proteomes" id="UP000436088">
    <property type="component" value="Unassembled WGS sequence"/>
</dbReference>
<keyword evidence="2 3" id="KW-0342">GTP-binding</keyword>
<comment type="caution">
    <text evidence="6">The sequence shown here is derived from an EMBL/GenBank/DDBJ whole genome shotgun (WGS) entry which is preliminary data.</text>
</comment>
<dbReference type="PANTHER" id="PTHR45732">
    <property type="entry name" value="ADP-RIBOSYLATION FACTOR-LIKE PROTEIN 8"/>
    <property type="match status" value="1"/>
</dbReference>
<keyword evidence="1 3" id="KW-0547">Nucleotide-binding</keyword>
<gene>
    <name evidence="6" type="ORF">F3Y22_tig00110160pilonHSYRG00316</name>
</gene>
<proteinExistence type="predicted"/>
<feature type="binding site" evidence="3">
    <location>
        <position position="193"/>
    </location>
    <ligand>
        <name>GTP</name>
        <dbReference type="ChEBI" id="CHEBI:37565"/>
    </ligand>
</feature>
<evidence type="ECO:0000256" key="2">
    <source>
        <dbReference type="ARBA" id="ARBA00023134"/>
    </source>
</evidence>
<feature type="compositionally biased region" description="Polar residues" evidence="5">
    <location>
        <begin position="223"/>
        <end position="237"/>
    </location>
</feature>
<dbReference type="EMBL" id="VEPZ02000857">
    <property type="protein sequence ID" value="KAE8715742.1"/>
    <property type="molecule type" value="Genomic_DNA"/>
</dbReference>
<feature type="compositionally biased region" description="Pro residues" evidence="5">
    <location>
        <begin position="239"/>
        <end position="250"/>
    </location>
</feature>
<accession>A0A6A3BKX3</accession>
<keyword evidence="4" id="KW-0460">Magnesium</keyword>
<dbReference type="AlphaFoldDB" id="A0A6A3BKX3"/>
<dbReference type="GO" id="GO:0005525">
    <property type="term" value="F:GTP binding"/>
    <property type="evidence" value="ECO:0007669"/>
    <property type="project" value="UniProtKB-KW"/>
</dbReference>
<dbReference type="GO" id="GO:0046872">
    <property type="term" value="F:metal ion binding"/>
    <property type="evidence" value="ECO:0007669"/>
    <property type="project" value="UniProtKB-KW"/>
</dbReference>
<evidence type="ECO:0000256" key="5">
    <source>
        <dbReference type="SAM" id="MobiDB-lite"/>
    </source>
</evidence>
<dbReference type="Pfam" id="PF00025">
    <property type="entry name" value="Arf"/>
    <property type="match status" value="1"/>
</dbReference>
<dbReference type="InterPro" id="IPR027417">
    <property type="entry name" value="P-loop_NTPase"/>
</dbReference>
<keyword evidence="4" id="KW-0479">Metal-binding</keyword>
<sequence length="327" mass="36727">MVDVMVWWSYGDRGKGMNRGGFDLARGLRQRWRARQWRATSMAFFIDSGGGNHCWQCLGSLLVFLFEFPYGFVGSLSQLASKLLLDTAVKFLLQGLKEWSLFIECFLSDGKLFFLSKLESTYFSDGVIHIIGAILNEWNGAIFDRTSECWKNPISINVIATGGYSEDMIPTVGFNMRIVTKGNVTIKLWDLRGQPRFRSMWERYCRAVSAIVYVVDAADPDNPSISKSNPTIQTIPVNPSRPDPTSPPTDPDLLEFHLLYPSIAPSGPSDLDPSNGPDQRSFRAKLGRTRIHGEKTLRLTFSSLFSDGQRRSMTAGAVVPHRFLRAL</sequence>
<evidence type="ECO:0000313" key="7">
    <source>
        <dbReference type="Proteomes" id="UP000436088"/>
    </source>
</evidence>
<keyword evidence="7" id="KW-1185">Reference proteome</keyword>
<feature type="region of interest" description="Disordered" evidence="5">
    <location>
        <begin position="223"/>
        <end position="251"/>
    </location>
</feature>
<evidence type="ECO:0000256" key="3">
    <source>
        <dbReference type="PIRSR" id="PIRSR606689-1"/>
    </source>
</evidence>
<protein>
    <submittedName>
        <fullName evidence="6">ADP-ribosylation factor-like protein 8A</fullName>
    </submittedName>
</protein>
<evidence type="ECO:0000313" key="6">
    <source>
        <dbReference type="EMBL" id="KAE8715742.1"/>
    </source>
</evidence>
<dbReference type="SUPFAM" id="SSF52540">
    <property type="entry name" value="P-loop containing nucleoside triphosphate hydrolases"/>
    <property type="match status" value="1"/>
</dbReference>
<feature type="region of interest" description="Disordered" evidence="5">
    <location>
        <begin position="266"/>
        <end position="287"/>
    </location>
</feature>
<dbReference type="GO" id="GO:0003924">
    <property type="term" value="F:GTPase activity"/>
    <property type="evidence" value="ECO:0007669"/>
    <property type="project" value="InterPro"/>
</dbReference>
<evidence type="ECO:0000256" key="1">
    <source>
        <dbReference type="ARBA" id="ARBA00022741"/>
    </source>
</evidence>
<reference evidence="6" key="1">
    <citation type="submission" date="2019-09" db="EMBL/GenBank/DDBJ databases">
        <title>Draft genome information of white flower Hibiscus syriacus.</title>
        <authorList>
            <person name="Kim Y.-M."/>
        </authorList>
    </citation>
    <scope>NUCLEOTIDE SEQUENCE [LARGE SCALE GENOMIC DNA]</scope>
    <source>
        <strain evidence="6">YM2019G1</strain>
    </source>
</reference>
<evidence type="ECO:0000256" key="4">
    <source>
        <dbReference type="PIRSR" id="PIRSR606689-2"/>
    </source>
</evidence>
<dbReference type="InterPro" id="IPR006689">
    <property type="entry name" value="Small_GTPase_ARF/SAR"/>
</dbReference>